<evidence type="ECO:0000313" key="2">
    <source>
        <dbReference type="Proteomes" id="UP000050975"/>
    </source>
</evidence>
<organism evidence="1 2">
    <name type="scientific">candidate division WOR_3 bacterium SM1_77</name>
    <dbReference type="NCBI Taxonomy" id="1703778"/>
    <lineage>
        <taxon>Bacteria</taxon>
        <taxon>Bacteria division WOR-3</taxon>
    </lineage>
</organism>
<proteinExistence type="predicted"/>
<sequence>MSHTFQEIIDDVRVTLNDASGVRYTDEQLMGYCNDGVSEMFRMRPDFRLGSGLSWTADDPDYVATDEIPLPHNVQKLLSYYVVFRSELRDDEYSEGTRAANLRALWQRELIQK</sequence>
<name>A0A0S8K0X2_UNCW3</name>
<dbReference type="Proteomes" id="UP000050975">
    <property type="component" value="Unassembled WGS sequence"/>
</dbReference>
<evidence type="ECO:0000313" key="1">
    <source>
        <dbReference type="EMBL" id="KPL15458.1"/>
    </source>
</evidence>
<dbReference type="AlphaFoldDB" id="A0A0S8K0X2"/>
<accession>A0A0S8K0X2</accession>
<protein>
    <submittedName>
        <fullName evidence="1">Uncharacterized protein</fullName>
    </submittedName>
</protein>
<dbReference type="EMBL" id="LJVE01000014">
    <property type="protein sequence ID" value="KPL15458.1"/>
    <property type="molecule type" value="Genomic_DNA"/>
</dbReference>
<reference evidence="1 2" key="1">
    <citation type="journal article" date="2015" name="Microbiome">
        <title>Genomic resolution of linkages in carbon, nitrogen, and sulfur cycling among widespread estuary sediment bacteria.</title>
        <authorList>
            <person name="Baker B.J."/>
            <person name="Lazar C.S."/>
            <person name="Teske A.P."/>
            <person name="Dick G.J."/>
        </authorList>
    </citation>
    <scope>NUCLEOTIDE SEQUENCE [LARGE SCALE GENOMIC DNA]</scope>
    <source>
        <strain evidence="1">SM1_77</strain>
    </source>
</reference>
<gene>
    <name evidence="1" type="ORF">AMJ74_01480</name>
</gene>
<comment type="caution">
    <text evidence="1">The sequence shown here is derived from an EMBL/GenBank/DDBJ whole genome shotgun (WGS) entry which is preliminary data.</text>
</comment>